<dbReference type="EMBL" id="CP121472">
    <property type="protein sequence ID" value="WPL18444.1"/>
    <property type="molecule type" value="Genomic_DNA"/>
</dbReference>
<proteinExistence type="predicted"/>
<reference evidence="1 2" key="1">
    <citation type="journal article" date="2023" name="Microorganisms">
        <title>Thiorhodovibrio frisius and Trv. litoralis spp. nov., Two Novel Members from a Clade of Fastidious Purple Sulfur Bacteria That Exhibit Unique Red-Shifted Light-Harvesting Capabilities.</title>
        <authorList>
            <person name="Methner A."/>
            <person name="Kuzyk S.B."/>
            <person name="Petersen J."/>
            <person name="Bauer S."/>
            <person name="Brinkmann H."/>
            <person name="Sichau K."/>
            <person name="Wanner G."/>
            <person name="Wolf J."/>
            <person name="Neumann-Schaal M."/>
            <person name="Henke P."/>
            <person name="Tank M."/>
            <person name="Sproer C."/>
            <person name="Bunk B."/>
            <person name="Overmann J."/>
        </authorList>
    </citation>
    <scope>NUCLEOTIDE SEQUENCE [LARGE SCALE GENOMIC DNA]</scope>
    <source>
        <strain evidence="1 2">DSM 6702</strain>
    </source>
</reference>
<protein>
    <submittedName>
        <fullName evidence="1">Uncharacterized protein</fullName>
    </submittedName>
</protein>
<name>A0ABZ0SD39_9GAMM</name>
<dbReference type="RefSeq" id="WP_328984211.1">
    <property type="nucleotide sequence ID" value="NZ_CP121472.1"/>
</dbReference>
<sequence length="205" mass="22274">MANHQDGVVEPLRAITPEPDDVSLRLRFGSGLALERARRQAVTGDTRGRCGGSRRIDAASIGSIRRPGRFVSASMQTKQLAVRPLPSLLLARASPQPARRERQMNPTWFKTPAMAEITPKGMCAFTTPKYGCCYPCERFFAPHSIRLTVTDNGHAGAAGTGRKAALAPRKSTDDWLQATHATSVGRLWNTAALPVSAEPSRKQAR</sequence>
<dbReference type="Proteomes" id="UP001432180">
    <property type="component" value="Chromosome"/>
</dbReference>
<accession>A0ABZ0SD39</accession>
<evidence type="ECO:0000313" key="2">
    <source>
        <dbReference type="Proteomes" id="UP001432180"/>
    </source>
</evidence>
<gene>
    <name evidence="1" type="ORF">Thiowin_03517</name>
</gene>
<evidence type="ECO:0000313" key="1">
    <source>
        <dbReference type="EMBL" id="WPL18444.1"/>
    </source>
</evidence>
<organism evidence="1 2">
    <name type="scientific">Thiorhodovibrio winogradskyi</name>
    <dbReference type="NCBI Taxonomy" id="77007"/>
    <lineage>
        <taxon>Bacteria</taxon>
        <taxon>Pseudomonadati</taxon>
        <taxon>Pseudomonadota</taxon>
        <taxon>Gammaproteobacteria</taxon>
        <taxon>Chromatiales</taxon>
        <taxon>Chromatiaceae</taxon>
        <taxon>Thiorhodovibrio</taxon>
    </lineage>
</organism>
<keyword evidence="2" id="KW-1185">Reference proteome</keyword>